<feature type="coiled-coil region" evidence="1">
    <location>
        <begin position="133"/>
        <end position="161"/>
    </location>
</feature>
<keyword evidence="4" id="KW-1185">Reference proteome</keyword>
<keyword evidence="1" id="KW-0175">Coiled coil</keyword>
<dbReference type="EMBL" id="CAUYUJ010015259">
    <property type="protein sequence ID" value="CAK0851627.1"/>
    <property type="molecule type" value="Genomic_DNA"/>
</dbReference>
<proteinExistence type="predicted"/>
<evidence type="ECO:0000256" key="1">
    <source>
        <dbReference type="SAM" id="Coils"/>
    </source>
</evidence>
<accession>A0ABN9U274</accession>
<gene>
    <name evidence="3" type="ORF">PCOR1329_LOCUS43738</name>
</gene>
<evidence type="ECO:0000313" key="4">
    <source>
        <dbReference type="Proteomes" id="UP001189429"/>
    </source>
</evidence>
<feature type="non-terminal residue" evidence="3">
    <location>
        <position position="1"/>
    </location>
</feature>
<feature type="compositionally biased region" description="Low complexity" evidence="2">
    <location>
        <begin position="200"/>
        <end position="217"/>
    </location>
</feature>
<feature type="non-terminal residue" evidence="3">
    <location>
        <position position="285"/>
    </location>
</feature>
<name>A0ABN9U274_9DINO</name>
<reference evidence="3" key="1">
    <citation type="submission" date="2023-10" db="EMBL/GenBank/DDBJ databases">
        <authorList>
            <person name="Chen Y."/>
            <person name="Shah S."/>
            <person name="Dougan E. K."/>
            <person name="Thang M."/>
            <person name="Chan C."/>
        </authorList>
    </citation>
    <scope>NUCLEOTIDE SEQUENCE [LARGE SCALE GENOMIC DNA]</scope>
</reference>
<protein>
    <submittedName>
        <fullName evidence="3">Uncharacterized protein</fullName>
    </submittedName>
</protein>
<feature type="region of interest" description="Disordered" evidence="2">
    <location>
        <begin position="175"/>
        <end position="233"/>
    </location>
</feature>
<organism evidence="3 4">
    <name type="scientific">Prorocentrum cordatum</name>
    <dbReference type="NCBI Taxonomy" id="2364126"/>
    <lineage>
        <taxon>Eukaryota</taxon>
        <taxon>Sar</taxon>
        <taxon>Alveolata</taxon>
        <taxon>Dinophyceae</taxon>
        <taxon>Prorocentrales</taxon>
        <taxon>Prorocentraceae</taxon>
        <taxon>Prorocentrum</taxon>
    </lineage>
</organism>
<comment type="caution">
    <text evidence="3">The sequence shown here is derived from an EMBL/GenBank/DDBJ whole genome shotgun (WGS) entry which is preliminary data.</text>
</comment>
<sequence>QPPKLLGQYLTATGLSNDAGALALAQQVADADERSKSQLKPQCPDVVLRKAAALCTEKEAKLAKATKALIAAEKWLEDWKGRQAQAAEELFEADQSRIEAQEATLAKSGDQVGTSPESECVPFGIDMALFENLEEYEEEGRKKLEEIQVQLQQVAEQAKARGAEFKEVLAATKKAFAAPRKKRRAEGGSKEDEAADMGEADAPAPGQGGPSSSAAGDKGPKGGKGPTKSCKLSPEERARMVEFIQDAKVFFCNITGKGPQARRYLTEKVYKHSAAALVETHQGSA</sequence>
<evidence type="ECO:0000256" key="2">
    <source>
        <dbReference type="SAM" id="MobiDB-lite"/>
    </source>
</evidence>
<dbReference type="Proteomes" id="UP001189429">
    <property type="component" value="Unassembled WGS sequence"/>
</dbReference>
<evidence type="ECO:0000313" key="3">
    <source>
        <dbReference type="EMBL" id="CAK0851627.1"/>
    </source>
</evidence>